<proteinExistence type="predicted"/>
<dbReference type="InterPro" id="IPR000587">
    <property type="entry name" value="Creatinase_N"/>
</dbReference>
<dbReference type="RefSeq" id="WP_025021619.1">
    <property type="nucleotide sequence ID" value="NZ_AZGD01000090.1"/>
</dbReference>
<dbReference type="Gene3D" id="3.90.230.10">
    <property type="entry name" value="Creatinase/methionine aminopeptidase superfamily"/>
    <property type="match status" value="1"/>
</dbReference>
<keyword evidence="6" id="KW-1185">Reference proteome</keyword>
<dbReference type="PATRIC" id="fig|1423755.3.peg.959"/>
<dbReference type="SUPFAM" id="SSF53092">
    <property type="entry name" value="Creatinase/prolidase N-terminal domain"/>
    <property type="match status" value="1"/>
</dbReference>
<dbReference type="InterPro" id="IPR001714">
    <property type="entry name" value="Pept_M24_MAP"/>
</dbReference>
<feature type="domain" description="Creatinase N-terminal" evidence="4">
    <location>
        <begin position="7"/>
        <end position="129"/>
    </location>
</feature>
<evidence type="ECO:0000256" key="1">
    <source>
        <dbReference type="ARBA" id="ARBA00022723"/>
    </source>
</evidence>
<dbReference type="InterPro" id="IPR036005">
    <property type="entry name" value="Creatinase/aminopeptidase-like"/>
</dbReference>
<evidence type="ECO:0000256" key="2">
    <source>
        <dbReference type="ARBA" id="ARBA00022801"/>
    </source>
</evidence>
<dbReference type="PANTHER" id="PTHR46112:SF3">
    <property type="entry name" value="AMINOPEPTIDASE YPDF"/>
    <property type="match status" value="1"/>
</dbReference>
<sequence>MINFKKRREALKEYMQTVFVDAFLITDKYNLYYFTGFTGDDGIGLITESGDYIITDSRFEQQLIVNNPDIDHVITRNYLGEAIKIMERKKLIAMAFEGTLDYLSYDFLDENASHDLVNLSGVLEQFRSVKDQDEIKNVKRATELSKKGFEHLLKEVEVGKTEKQMVLELDYYMRKNGAQKASFETIFASGSRTAWPHATYTDETLKNGDIITLDFGYYVDGYTSDITRSFNLGKADSKIKEIYQIVLEALNATVAAIKPGVTGKQLDEIGRAVIEKAGYGKYFNHGMGHGIGLDIHELPNIGGSYSDELQPNQIITIEPGIYLPEIGGVRIEDDILVTDNGFENLTDFGKDFKEL</sequence>
<gene>
    <name evidence="5" type="ORF">FC40_GL000904</name>
</gene>
<organism evidence="5 6">
    <name type="scientific">Ligilactobacillus hayakitensis DSM 18933 = JCM 14209</name>
    <dbReference type="NCBI Taxonomy" id="1423755"/>
    <lineage>
        <taxon>Bacteria</taxon>
        <taxon>Bacillati</taxon>
        <taxon>Bacillota</taxon>
        <taxon>Bacilli</taxon>
        <taxon>Lactobacillales</taxon>
        <taxon>Lactobacillaceae</taxon>
        <taxon>Ligilactobacillus</taxon>
    </lineage>
</organism>
<keyword evidence="2" id="KW-0378">Hydrolase</keyword>
<evidence type="ECO:0000259" key="4">
    <source>
        <dbReference type="Pfam" id="PF01321"/>
    </source>
</evidence>
<name>A0A0R1WMI3_9LACO</name>
<dbReference type="GO" id="GO:0046872">
    <property type="term" value="F:metal ion binding"/>
    <property type="evidence" value="ECO:0007669"/>
    <property type="project" value="UniProtKB-KW"/>
</dbReference>
<dbReference type="Pfam" id="PF00557">
    <property type="entry name" value="Peptidase_M24"/>
    <property type="match status" value="1"/>
</dbReference>
<reference evidence="5 6" key="1">
    <citation type="journal article" date="2015" name="Genome Announc.">
        <title>Expanding the biotechnology potential of lactobacilli through comparative genomics of 213 strains and associated genera.</title>
        <authorList>
            <person name="Sun Z."/>
            <person name="Harris H.M."/>
            <person name="McCann A."/>
            <person name="Guo C."/>
            <person name="Argimon S."/>
            <person name="Zhang W."/>
            <person name="Yang X."/>
            <person name="Jeffery I.B."/>
            <person name="Cooney J.C."/>
            <person name="Kagawa T.F."/>
            <person name="Liu W."/>
            <person name="Song Y."/>
            <person name="Salvetti E."/>
            <person name="Wrobel A."/>
            <person name="Rasinkangas P."/>
            <person name="Parkhill J."/>
            <person name="Rea M.C."/>
            <person name="O'Sullivan O."/>
            <person name="Ritari J."/>
            <person name="Douillard F.P."/>
            <person name="Paul Ross R."/>
            <person name="Yang R."/>
            <person name="Briner A.E."/>
            <person name="Felis G.E."/>
            <person name="de Vos W.M."/>
            <person name="Barrangou R."/>
            <person name="Klaenhammer T.R."/>
            <person name="Caufield P.W."/>
            <person name="Cui Y."/>
            <person name="Zhang H."/>
            <person name="O'Toole P.W."/>
        </authorList>
    </citation>
    <scope>NUCLEOTIDE SEQUENCE [LARGE SCALE GENOMIC DNA]</scope>
    <source>
        <strain evidence="5 6">DSM 18933</strain>
    </source>
</reference>
<dbReference type="PROSITE" id="PS00491">
    <property type="entry name" value="PROLINE_PEPTIDASE"/>
    <property type="match status" value="1"/>
</dbReference>
<accession>A0A0R1WMI3</accession>
<dbReference type="SUPFAM" id="SSF55920">
    <property type="entry name" value="Creatinase/aminopeptidase"/>
    <property type="match status" value="1"/>
</dbReference>
<keyword evidence="1" id="KW-0479">Metal-binding</keyword>
<dbReference type="PANTHER" id="PTHR46112">
    <property type="entry name" value="AMINOPEPTIDASE"/>
    <property type="match status" value="1"/>
</dbReference>
<dbReference type="Gene3D" id="3.40.350.10">
    <property type="entry name" value="Creatinase/prolidase N-terminal domain"/>
    <property type="match status" value="1"/>
</dbReference>
<evidence type="ECO:0000313" key="6">
    <source>
        <dbReference type="Proteomes" id="UP000051054"/>
    </source>
</evidence>
<dbReference type="eggNOG" id="COG0006">
    <property type="taxonomic scope" value="Bacteria"/>
</dbReference>
<protein>
    <submittedName>
        <fullName evidence="5">Xaa-Pro dipeptidase</fullName>
    </submittedName>
</protein>
<comment type="caution">
    <text evidence="5">The sequence shown here is derived from an EMBL/GenBank/DDBJ whole genome shotgun (WGS) entry which is preliminary data.</text>
</comment>
<dbReference type="OrthoDB" id="9806388at2"/>
<dbReference type="InterPro" id="IPR000994">
    <property type="entry name" value="Pept_M24"/>
</dbReference>
<dbReference type="STRING" id="1423755.FC40_GL000904"/>
<dbReference type="GO" id="GO:0008235">
    <property type="term" value="F:metalloexopeptidase activity"/>
    <property type="evidence" value="ECO:0007669"/>
    <property type="project" value="UniProtKB-ARBA"/>
</dbReference>
<feature type="domain" description="Peptidase M24" evidence="3">
    <location>
        <begin position="137"/>
        <end position="339"/>
    </location>
</feature>
<dbReference type="InterPro" id="IPR029149">
    <property type="entry name" value="Creatin/AminoP/Spt16_N"/>
</dbReference>
<dbReference type="GO" id="GO:0004177">
    <property type="term" value="F:aminopeptidase activity"/>
    <property type="evidence" value="ECO:0007669"/>
    <property type="project" value="UniProtKB-ARBA"/>
</dbReference>
<dbReference type="InterPro" id="IPR050659">
    <property type="entry name" value="Peptidase_M24B"/>
</dbReference>
<dbReference type="EMBL" id="AZGD01000090">
    <property type="protein sequence ID" value="KRM19114.1"/>
    <property type="molecule type" value="Genomic_DNA"/>
</dbReference>
<evidence type="ECO:0000313" key="5">
    <source>
        <dbReference type="EMBL" id="KRM19114.1"/>
    </source>
</evidence>
<dbReference type="Pfam" id="PF01321">
    <property type="entry name" value="Creatinase_N"/>
    <property type="match status" value="1"/>
</dbReference>
<dbReference type="PRINTS" id="PR00599">
    <property type="entry name" value="MAPEPTIDASE"/>
</dbReference>
<dbReference type="CDD" id="cd01092">
    <property type="entry name" value="APP-like"/>
    <property type="match status" value="1"/>
</dbReference>
<dbReference type="Proteomes" id="UP000051054">
    <property type="component" value="Unassembled WGS sequence"/>
</dbReference>
<dbReference type="AlphaFoldDB" id="A0A0R1WMI3"/>
<evidence type="ECO:0000259" key="3">
    <source>
        <dbReference type="Pfam" id="PF00557"/>
    </source>
</evidence>
<dbReference type="InterPro" id="IPR001131">
    <property type="entry name" value="Peptidase_M24B_aminopep-P_CS"/>
</dbReference>